<proteinExistence type="inferred from homology"/>
<dbReference type="AlphaFoldDB" id="A0AAD7ZSG8"/>
<evidence type="ECO:0000256" key="6">
    <source>
        <dbReference type="ARBA" id="ARBA00023511"/>
    </source>
</evidence>
<keyword evidence="18" id="KW-1185">Reference proteome</keyword>
<comment type="catalytic activity">
    <reaction evidence="13">
        <text>S-benzyl-L-cysteinylglycine + H2O = S-benzyl-L-cysteine + glycine</text>
        <dbReference type="Rhea" id="RHEA:62568"/>
        <dbReference type="ChEBI" id="CHEBI:15377"/>
        <dbReference type="ChEBI" id="CHEBI:57305"/>
        <dbReference type="ChEBI" id="CHEBI:145802"/>
        <dbReference type="ChEBI" id="CHEBI:145803"/>
    </reaction>
    <physiologicalReaction direction="left-to-right" evidence="13">
        <dbReference type="Rhea" id="RHEA:62569"/>
    </physiologicalReaction>
</comment>
<reference evidence="17" key="2">
    <citation type="submission" date="2023-05" db="EMBL/GenBank/DDBJ databases">
        <authorList>
            <person name="Fouks B."/>
        </authorList>
    </citation>
    <scope>NUCLEOTIDE SEQUENCE</scope>
    <source>
        <strain evidence="17">Stay&amp;Tobe</strain>
        <tissue evidence="17">Testes</tissue>
    </source>
</reference>
<dbReference type="Pfam" id="PF00883">
    <property type="entry name" value="Peptidase_M17"/>
    <property type="match status" value="1"/>
</dbReference>
<feature type="domain" description="Cytosol aminopeptidase" evidence="15">
    <location>
        <begin position="211"/>
        <end position="520"/>
    </location>
</feature>
<comment type="similarity">
    <text evidence="1">Belongs to the peptidase M17 family.</text>
</comment>
<evidence type="ECO:0000256" key="5">
    <source>
        <dbReference type="ARBA" id="ARBA00022801"/>
    </source>
</evidence>
<dbReference type="CDD" id="cd00433">
    <property type="entry name" value="Peptidase_M17"/>
    <property type="match status" value="1"/>
</dbReference>
<evidence type="ECO:0000256" key="4">
    <source>
        <dbReference type="ARBA" id="ARBA00022670"/>
    </source>
</evidence>
<dbReference type="EC" id="3.4.13.23" evidence="7"/>
<sequence length="532" mass="58816">MLFRGIVALKRVSVIGVRFQHAAAAKDEEQPEDIECGGEKKITKGLVVGIYEPREDPLLDPPKLTAAGEMYNQITEGRLQHLLKLSGPTPPNGDYRIFYGVDREFDAVAVVGLGPECAGYNDVEEREDRKEFIRVAAGVGSQKLQKLEMQRIYLEDFGHAESSAEGAALGVWIYQELKNPKKRVFMPHLDLWKSCDYTGWHIGLEKAAAQNLARQFTDTPANLMTPTYFAQNAVEVLCKSGINVEVKVRGWAETQKMGAFLSVAKGSCEPPIFLEISYYGAAYDERPVVLIGKGITFDSGGLCLKTPDNMSHMKGDMAGAACVVATTRAVAHLQLPINVRGLIPLCENMPGCLACKPGDIVTAMNGKNILIENTDCEGRLILADALYYSQNFWPRFIVDVGTLTNDVRRGMGSAATGVWTNSDSLWEQIRMAGVHTGDRMWRFPLWDYYTRQVVTSRSVDIKNIGFGPGGGANKAAAFLRQFVPCGEWMHLDTFGVMYSNGIDEPYVRRGMSGRPTRTLVEFISQLVCKQCD</sequence>
<dbReference type="SUPFAM" id="SSF53187">
    <property type="entry name" value="Zn-dependent exopeptidases"/>
    <property type="match status" value="1"/>
</dbReference>
<dbReference type="Gene3D" id="3.40.630.10">
    <property type="entry name" value="Zn peptidases"/>
    <property type="match status" value="1"/>
</dbReference>
<comment type="catalytic activity">
    <reaction evidence="6">
        <text>an S-substituted L-cysteinylglycine + H2O = an S-substituted L-cysteine + glycine</text>
        <dbReference type="Rhea" id="RHEA:60444"/>
        <dbReference type="ChEBI" id="CHEBI:15377"/>
        <dbReference type="ChEBI" id="CHEBI:57305"/>
        <dbReference type="ChEBI" id="CHEBI:58717"/>
        <dbReference type="ChEBI" id="CHEBI:143103"/>
        <dbReference type="EC" id="3.4.13.23"/>
    </reaction>
    <physiologicalReaction direction="left-to-right" evidence="6">
        <dbReference type="Rhea" id="RHEA:60445"/>
    </physiologicalReaction>
</comment>
<evidence type="ECO:0000256" key="3">
    <source>
        <dbReference type="ARBA" id="ARBA00022438"/>
    </source>
</evidence>
<dbReference type="Gene3D" id="3.40.220.10">
    <property type="entry name" value="Leucine Aminopeptidase, subunit E, domain 1"/>
    <property type="match status" value="1"/>
</dbReference>
<dbReference type="Pfam" id="PF02789">
    <property type="entry name" value="Peptidase_M17_N"/>
    <property type="match status" value="1"/>
</dbReference>
<evidence type="ECO:0000313" key="17">
    <source>
        <dbReference type="EMBL" id="KAJ9585780.1"/>
    </source>
</evidence>
<evidence type="ECO:0000256" key="13">
    <source>
        <dbReference type="ARBA" id="ARBA00047881"/>
    </source>
</evidence>
<evidence type="ECO:0000313" key="18">
    <source>
        <dbReference type="Proteomes" id="UP001233999"/>
    </source>
</evidence>
<dbReference type="GO" id="GO:0005737">
    <property type="term" value="C:cytoplasm"/>
    <property type="evidence" value="ECO:0007669"/>
    <property type="project" value="InterPro"/>
</dbReference>
<dbReference type="InterPro" id="IPR008283">
    <property type="entry name" value="Peptidase_M17_N"/>
</dbReference>
<keyword evidence="5" id="KW-0378">Hydrolase</keyword>
<reference evidence="17" key="1">
    <citation type="journal article" date="2023" name="IScience">
        <title>Live-bearing cockroach genome reveals convergent evolutionary mechanisms linked to viviparity in insects and beyond.</title>
        <authorList>
            <person name="Fouks B."/>
            <person name="Harrison M.C."/>
            <person name="Mikhailova A.A."/>
            <person name="Marchal E."/>
            <person name="English S."/>
            <person name="Carruthers M."/>
            <person name="Jennings E.C."/>
            <person name="Chiamaka E.L."/>
            <person name="Frigard R.A."/>
            <person name="Pippel M."/>
            <person name="Attardo G.M."/>
            <person name="Benoit J.B."/>
            <person name="Bornberg-Bauer E."/>
            <person name="Tobe S.S."/>
        </authorList>
    </citation>
    <scope>NUCLEOTIDE SEQUENCE</scope>
    <source>
        <strain evidence="17">Stay&amp;Tobe</strain>
    </source>
</reference>
<protein>
    <recommendedName>
        <fullName evidence="2">Cytosol aminopeptidase</fullName>
        <ecNumber evidence="7">3.4.13.23</ecNumber>
    </recommendedName>
    <alternativeName>
        <fullName evidence="10">Cysteinylglycine-S-conjugate dipeptidase</fullName>
    </alternativeName>
    <alternativeName>
        <fullName evidence="11">Leucine aminopeptidase 3</fullName>
    </alternativeName>
    <alternativeName>
        <fullName evidence="9">Proline aminopeptidase</fullName>
    </alternativeName>
    <alternativeName>
        <fullName evidence="8">Prolyl aminopeptidase</fullName>
    </alternativeName>
</protein>
<accession>A0AAD7ZSG8</accession>
<evidence type="ECO:0000256" key="7">
    <source>
        <dbReference type="ARBA" id="ARBA00023625"/>
    </source>
</evidence>
<comment type="caution">
    <text evidence="17">The sequence shown here is derived from an EMBL/GenBank/DDBJ whole genome shotgun (WGS) entry which is preliminary data.</text>
</comment>
<evidence type="ECO:0000256" key="10">
    <source>
        <dbReference type="ARBA" id="ARBA00030997"/>
    </source>
</evidence>
<gene>
    <name evidence="17" type="ORF">L9F63_002417</name>
</gene>
<name>A0AAD7ZSG8_DIPPU</name>
<dbReference type="EMBL" id="JASPKZ010007249">
    <property type="protein sequence ID" value="KAJ9585780.1"/>
    <property type="molecule type" value="Genomic_DNA"/>
</dbReference>
<dbReference type="Proteomes" id="UP001233999">
    <property type="component" value="Unassembled WGS sequence"/>
</dbReference>
<evidence type="ECO:0000259" key="15">
    <source>
        <dbReference type="Pfam" id="PF00883"/>
    </source>
</evidence>
<keyword evidence="3" id="KW-0031">Aminopeptidase</keyword>
<dbReference type="SUPFAM" id="SSF52949">
    <property type="entry name" value="Macro domain-like"/>
    <property type="match status" value="1"/>
</dbReference>
<evidence type="ECO:0000256" key="14">
    <source>
        <dbReference type="ARBA" id="ARBA00049107"/>
    </source>
</evidence>
<organism evidence="17 18">
    <name type="scientific">Diploptera punctata</name>
    <name type="common">Pacific beetle cockroach</name>
    <dbReference type="NCBI Taxonomy" id="6984"/>
    <lineage>
        <taxon>Eukaryota</taxon>
        <taxon>Metazoa</taxon>
        <taxon>Ecdysozoa</taxon>
        <taxon>Arthropoda</taxon>
        <taxon>Hexapoda</taxon>
        <taxon>Insecta</taxon>
        <taxon>Pterygota</taxon>
        <taxon>Neoptera</taxon>
        <taxon>Polyneoptera</taxon>
        <taxon>Dictyoptera</taxon>
        <taxon>Blattodea</taxon>
        <taxon>Blaberoidea</taxon>
        <taxon>Blaberidae</taxon>
        <taxon>Diplopterinae</taxon>
        <taxon>Diploptera</taxon>
    </lineage>
</organism>
<keyword evidence="4" id="KW-0645">Protease</keyword>
<dbReference type="InterPro" id="IPR043472">
    <property type="entry name" value="Macro_dom-like"/>
</dbReference>
<evidence type="ECO:0000256" key="11">
    <source>
        <dbReference type="ARBA" id="ARBA00031564"/>
    </source>
</evidence>
<evidence type="ECO:0000256" key="1">
    <source>
        <dbReference type="ARBA" id="ARBA00009528"/>
    </source>
</evidence>
<evidence type="ECO:0000256" key="2">
    <source>
        <dbReference type="ARBA" id="ARBA00014190"/>
    </source>
</evidence>
<dbReference type="GO" id="GO:0030145">
    <property type="term" value="F:manganese ion binding"/>
    <property type="evidence" value="ECO:0007669"/>
    <property type="project" value="InterPro"/>
</dbReference>
<evidence type="ECO:0000256" key="12">
    <source>
        <dbReference type="ARBA" id="ARBA00045966"/>
    </source>
</evidence>
<dbReference type="InterPro" id="IPR011356">
    <property type="entry name" value="Leucine_aapep/pepB"/>
</dbReference>
<dbReference type="PANTHER" id="PTHR11963:SF25">
    <property type="entry name" value="CYTOSOL AMINOPEPTIDASE"/>
    <property type="match status" value="1"/>
</dbReference>
<evidence type="ECO:0000256" key="8">
    <source>
        <dbReference type="ARBA" id="ARBA00029605"/>
    </source>
</evidence>
<comment type="catalytic activity">
    <reaction evidence="14">
        <text>L-cysteinylglycine + H2O = L-cysteine + glycine</text>
        <dbReference type="Rhea" id="RHEA:28783"/>
        <dbReference type="ChEBI" id="CHEBI:15377"/>
        <dbReference type="ChEBI" id="CHEBI:35235"/>
        <dbReference type="ChEBI" id="CHEBI:57305"/>
        <dbReference type="ChEBI" id="CHEBI:61694"/>
    </reaction>
    <physiologicalReaction direction="left-to-right" evidence="14">
        <dbReference type="Rhea" id="RHEA:28784"/>
    </physiologicalReaction>
</comment>
<dbReference type="PRINTS" id="PR00481">
    <property type="entry name" value="LAMNOPPTDASE"/>
</dbReference>
<dbReference type="GO" id="GO:0006508">
    <property type="term" value="P:proteolysis"/>
    <property type="evidence" value="ECO:0007669"/>
    <property type="project" value="UniProtKB-KW"/>
</dbReference>
<comment type="function">
    <text evidence="12">Cytosolic metallopeptidase that catalyzes the removal of unsubstituted N-terminal hydrophobic amino acids from various peptides. The presence of Zn(2+) ions is essential for the peptidase activity, and the association with other cofactors can modulate the substrate spectificity of the enzyme. For instance, in the presence of Mn(2+), it displays a specific Cys-Gly hydrolyzing activity of Cys-Gly-S-conjugates. Involved in the metabolism of glutathione and in the degradation of glutathione S-conjugates, which may play a role in the control of the cell redox status.</text>
</comment>
<evidence type="ECO:0000259" key="16">
    <source>
        <dbReference type="Pfam" id="PF02789"/>
    </source>
</evidence>
<dbReference type="PANTHER" id="PTHR11963">
    <property type="entry name" value="LEUCINE AMINOPEPTIDASE-RELATED"/>
    <property type="match status" value="1"/>
</dbReference>
<dbReference type="InterPro" id="IPR000819">
    <property type="entry name" value="Peptidase_M17_C"/>
</dbReference>
<feature type="domain" description="Peptidase M17 leucyl aminopeptidase N-terminal" evidence="16">
    <location>
        <begin position="47"/>
        <end position="181"/>
    </location>
</feature>
<dbReference type="GO" id="GO:0070006">
    <property type="term" value="F:metalloaminopeptidase activity"/>
    <property type="evidence" value="ECO:0007669"/>
    <property type="project" value="InterPro"/>
</dbReference>
<evidence type="ECO:0000256" key="9">
    <source>
        <dbReference type="ARBA" id="ARBA00030930"/>
    </source>
</evidence>